<keyword evidence="2" id="KW-1185">Reference proteome</keyword>
<sequence length="601" mass="69415">MGKKFMRLHSASVHSQSLDCNNRHLNKTIEKCLNSISVLVSQNHKQPMDSLERAITVLFYVYKSIQCHSIIRTTHIQELFKIILLKLRNYCLLLFPKMIRADRDAYVDTLCNMFAAHTKTTTLKLMLEQVLQYARTKFSNAKELVTMQFGIRIIYMVRDPTLEESGFYLDETLKRKLSVDMLRGALLDNYLKYNESGNEFDVENCMSSMVFLLSHAQYLVAAGKDASFMNEMLATIFSKMENKFAKSASEIEQIKDWVTKILEDILGGSYTSEVHEEFHKTISVESKRISQTLVTLRKAMQITDAENTIIERFIYEFDHGSTAYHCYLIDGRPIVMTENRQLMNAQKIKIVLKEVLNFPYDVKDRVAFADILIFLTCSQRAILEEEAGKFDDETWQCYLQKLETRYQDDMSGNKEFTDFTKQIFFGQMVENMSLFPDAAKEQQNKIEAKSVHTANETSYIWCCNGNNYNVRRKIGSIDGPALDDQSIKYEVYLVLSQIRSLVLAQLHAVRSHLETLIKFMLVLMQKVEESEKVAAVEEFIVRLQEIMADKAGSWSDTIMQLLEKAILALKQLPTTKVEGDIFEETNNLLWGDAKTDFFQSD</sequence>
<evidence type="ECO:0000313" key="2">
    <source>
        <dbReference type="Proteomes" id="UP001626550"/>
    </source>
</evidence>
<gene>
    <name evidence="1" type="ORF">Ciccas_012835</name>
</gene>
<dbReference type="EMBL" id="JBJKFK010004938">
    <property type="protein sequence ID" value="KAL3308629.1"/>
    <property type="molecule type" value="Genomic_DNA"/>
</dbReference>
<protein>
    <submittedName>
        <fullName evidence="1">Uncharacterized protein</fullName>
    </submittedName>
</protein>
<comment type="caution">
    <text evidence="1">The sequence shown here is derived from an EMBL/GenBank/DDBJ whole genome shotgun (WGS) entry which is preliminary data.</text>
</comment>
<dbReference type="Proteomes" id="UP001626550">
    <property type="component" value="Unassembled WGS sequence"/>
</dbReference>
<reference evidence="1 2" key="1">
    <citation type="submission" date="2024-11" db="EMBL/GenBank/DDBJ databases">
        <title>Adaptive evolution of stress response genes in parasites aligns with host niche diversity.</title>
        <authorList>
            <person name="Hahn C."/>
            <person name="Resl P."/>
        </authorList>
    </citation>
    <scope>NUCLEOTIDE SEQUENCE [LARGE SCALE GENOMIC DNA]</scope>
    <source>
        <strain evidence="1">EGGRZ-B1_66</strain>
        <tissue evidence="1">Body</tissue>
    </source>
</reference>
<dbReference type="AlphaFoldDB" id="A0ABD2PMR0"/>
<evidence type="ECO:0000313" key="1">
    <source>
        <dbReference type="EMBL" id="KAL3308629.1"/>
    </source>
</evidence>
<accession>A0ABD2PMR0</accession>
<organism evidence="1 2">
    <name type="scientific">Cichlidogyrus casuarinus</name>
    <dbReference type="NCBI Taxonomy" id="1844966"/>
    <lineage>
        <taxon>Eukaryota</taxon>
        <taxon>Metazoa</taxon>
        <taxon>Spiralia</taxon>
        <taxon>Lophotrochozoa</taxon>
        <taxon>Platyhelminthes</taxon>
        <taxon>Monogenea</taxon>
        <taxon>Monopisthocotylea</taxon>
        <taxon>Dactylogyridea</taxon>
        <taxon>Ancyrocephalidae</taxon>
        <taxon>Cichlidogyrus</taxon>
    </lineage>
</organism>
<name>A0ABD2PMR0_9PLAT</name>
<proteinExistence type="predicted"/>